<name>A0A920CGH8_9BACL</name>
<dbReference type="AlphaFoldDB" id="A0A920CGH8"/>
<gene>
    <name evidence="1" type="ORF">J41TS12_05730</name>
</gene>
<evidence type="ECO:0000313" key="2">
    <source>
        <dbReference type="Proteomes" id="UP000681162"/>
    </source>
</evidence>
<dbReference type="EMBL" id="BORR01000002">
    <property type="protein sequence ID" value="GIO35712.1"/>
    <property type="molecule type" value="Genomic_DNA"/>
</dbReference>
<reference evidence="1 2" key="1">
    <citation type="submission" date="2021-03" db="EMBL/GenBank/DDBJ databases">
        <title>Antimicrobial resistance genes in bacteria isolated from Japanese honey, and their potential for conferring macrolide and lincosamide resistance in the American foulbrood pathogen Paenibacillus larvae.</title>
        <authorList>
            <person name="Okamoto M."/>
            <person name="Kumagai M."/>
            <person name="Kanamori H."/>
            <person name="Takamatsu D."/>
        </authorList>
    </citation>
    <scope>NUCLEOTIDE SEQUENCE [LARGE SCALE GENOMIC DNA]</scope>
    <source>
        <strain evidence="1 2">J41TS12</strain>
    </source>
</reference>
<dbReference type="Proteomes" id="UP000681162">
    <property type="component" value="Unassembled WGS sequence"/>
</dbReference>
<evidence type="ECO:0000313" key="1">
    <source>
        <dbReference type="EMBL" id="GIO35712.1"/>
    </source>
</evidence>
<organism evidence="1 2">
    <name type="scientific">Paenibacillus antibioticophila</name>
    <dbReference type="NCBI Taxonomy" id="1274374"/>
    <lineage>
        <taxon>Bacteria</taxon>
        <taxon>Bacillati</taxon>
        <taxon>Bacillota</taxon>
        <taxon>Bacilli</taxon>
        <taxon>Bacillales</taxon>
        <taxon>Paenibacillaceae</taxon>
        <taxon>Paenibacillus</taxon>
    </lineage>
</organism>
<sequence>MTIPIWFLNAIRQRLDLIMLDIERQSEWRKIRAEERSAFAGMFPGEDKMKGADYMEWEDKHLFRRAVENEWLYTQGVKDGIQLIIGIMKEGNSK</sequence>
<protein>
    <submittedName>
        <fullName evidence="1">Uncharacterized protein</fullName>
    </submittedName>
</protein>
<accession>A0A920CGH8</accession>
<keyword evidence="2" id="KW-1185">Reference proteome</keyword>
<comment type="caution">
    <text evidence="1">The sequence shown here is derived from an EMBL/GenBank/DDBJ whole genome shotgun (WGS) entry which is preliminary data.</text>
</comment>
<dbReference type="RefSeq" id="WP_212938398.1">
    <property type="nucleotide sequence ID" value="NZ_BORR01000002.1"/>
</dbReference>
<proteinExistence type="predicted"/>